<keyword evidence="2" id="KW-1185">Reference proteome</keyword>
<comment type="caution">
    <text evidence="1">The sequence shown here is derived from an EMBL/GenBank/DDBJ whole genome shotgun (WGS) entry which is preliminary data.</text>
</comment>
<accession>A0ACC0JN96</accession>
<proteinExistence type="predicted"/>
<evidence type="ECO:0000313" key="1">
    <source>
        <dbReference type="EMBL" id="KAI8425622.1"/>
    </source>
</evidence>
<evidence type="ECO:0000313" key="2">
    <source>
        <dbReference type="Proteomes" id="UP001064048"/>
    </source>
</evidence>
<dbReference type="Proteomes" id="UP001064048">
    <property type="component" value="Chromosome 19"/>
</dbReference>
<protein>
    <submittedName>
        <fullName evidence="1">Uncharacterized protein</fullName>
    </submittedName>
</protein>
<reference evidence="1 2" key="1">
    <citation type="journal article" date="2022" name="Genome Biol. Evol.">
        <title>The Spruce Budworm Genome: Reconstructing the Evolutionary History of Antifreeze Proteins.</title>
        <authorList>
            <person name="Beliveau C."/>
            <person name="Gagne P."/>
            <person name="Picq S."/>
            <person name="Vernygora O."/>
            <person name="Keeling C.I."/>
            <person name="Pinkney K."/>
            <person name="Doucet D."/>
            <person name="Wen F."/>
            <person name="Johnston J.S."/>
            <person name="Maaroufi H."/>
            <person name="Boyle B."/>
            <person name="Laroche J."/>
            <person name="Dewar K."/>
            <person name="Juretic N."/>
            <person name="Blackburn G."/>
            <person name="Nisole A."/>
            <person name="Brunet B."/>
            <person name="Brandao M."/>
            <person name="Lumley L."/>
            <person name="Duan J."/>
            <person name="Quan G."/>
            <person name="Lucarotti C.J."/>
            <person name="Roe A.D."/>
            <person name="Sperling F.A.H."/>
            <person name="Levesque R.C."/>
            <person name="Cusson M."/>
        </authorList>
    </citation>
    <scope>NUCLEOTIDE SEQUENCE [LARGE SCALE GENOMIC DNA]</scope>
    <source>
        <strain evidence="1">Glfc:IPQL:Cfum</strain>
    </source>
</reference>
<dbReference type="EMBL" id="CM046119">
    <property type="protein sequence ID" value="KAI8425622.1"/>
    <property type="molecule type" value="Genomic_DNA"/>
</dbReference>
<organism evidence="1 2">
    <name type="scientific">Choristoneura fumiferana</name>
    <name type="common">Spruce budworm moth</name>
    <name type="synonym">Archips fumiferana</name>
    <dbReference type="NCBI Taxonomy" id="7141"/>
    <lineage>
        <taxon>Eukaryota</taxon>
        <taxon>Metazoa</taxon>
        <taxon>Ecdysozoa</taxon>
        <taxon>Arthropoda</taxon>
        <taxon>Hexapoda</taxon>
        <taxon>Insecta</taxon>
        <taxon>Pterygota</taxon>
        <taxon>Neoptera</taxon>
        <taxon>Endopterygota</taxon>
        <taxon>Lepidoptera</taxon>
        <taxon>Glossata</taxon>
        <taxon>Ditrysia</taxon>
        <taxon>Tortricoidea</taxon>
        <taxon>Tortricidae</taxon>
        <taxon>Tortricinae</taxon>
        <taxon>Choristoneura</taxon>
    </lineage>
</organism>
<gene>
    <name evidence="1" type="ORF">MSG28_011439</name>
</gene>
<sequence>MDSEGSSSGLPGSDNQDSNEPAPPGIMTMGSKTPTIPLTRGPRLLPSSKGVENAKKRLRAFSIQKKTPITPTQLMKPAGSGSMAQTVLIGKLSGVKAASKLDDDPKKPPKPPKPGSTKRNFQDSYTDLQKKTLAEIEDMKRKMELVELGIPLGLICPSSNNDKAMPTKAMPPIKSFLGPRALRRDPLGPCKPPKAKRSKRAPPRVPKNASKVDEIIRDAKAAKAEGREFKFDYQKLLPDYDNPFQRKKDDPAAQEKEKEENPEKEEKYERHYTPKSDRERDKSRASSRDISKRKSDRYSDYRRKSDYRKDDRNRYKEKRSERSRDMEKETRESKTKDSSDRIADKTVEQEVKETDVNLNDYLVCDSWSLENDDKTSSPNVEEKPTKATTPVRKETKSKETELPTELPKKKYDKDALLKAIDSPKTKKVEKLQPVIDSFKFEIDPNDDEILDIFGENTKLEKFAKPRTRKSFDFNQDTNTSDSLGDDNFLESVINEIKQENLSEDDSQDKGLVEYDSPMTDYSKGQGTPELDDSMRLNTSQSDYSDGYRSTESKYSVSSYKSSESGYKSTGSSKSDDGRKESTFEKELDNPQERKMSKATVESLELWNFVLKICQPLLFRHDKKSCYKQTAVAPALWWCARAGGCGCVRGRRLVLHELRAQRMPLVDRVYGCDQIFDVPFPKKRSWYPPASQCLVEGVTVVGQGGDEPMREDDLLLDREYQRFMEAVWPEGTDAIQSQSNTPVRPAEDDDKDDDKKKKKAKLSSEGWSQESDLEDELDKRSKKEKVVEKDKEKTRKRKRSSSTLSTGTDDEAVQRKKKKKANKKAKSKLAKRARSEKKYLKKLKEKQKKKKKQTKLERMSADEEIQEPKKKQKDKKTKKKQAKLKKNQKKKKAKAKYSSSSSSSRDGDEEFSPRRQQAKRQEIINVKELQSELGVQIKKEIEEVEEREAPKMDDFDLSNNEEFMEEPAGESHAEKIEFKESQETNRLTPQLRPSDETNLSQCSSQESLCSETDRTQAYEKDESHLRPSSQNSNYSFNDVIASQSYNKMDGVECEKFEYEQENYEMYEQLAMAYQSDVASNQVPLPAGAGAGGAQRIETVALRRRGEIKCDWRAGDAPAAPHVQPPARSRWAYSSPLLDIGLFHGAPQHSVVSPSHPSAASDPLKVIRPPCLRTPYATFSRPWSPFEDSSAPPFIGPATDVASPTPLQRTNSLSNVSLKPSEVNIVLTGGSSEHFAPTEEPVYQIESIANRNDNSTGYDEAYMDTYGAMDRLQYGDCFAARELAPPPRELAPPSRRPRPAPPHRATLDDRIDQALRHTVLGDIAMEPENQDAEADKENSDKGILITFTVKENIMRKPVQNLRSNAMVCVKFPIRTGPAWELRPKRSHAERKPVPSRGTRPGGARAPKRVSFADGYKPGQDSDTEEPPLKKSTRNPYSFAMSVRLSVAKLRDKEEDPSARLRVAVPGDARGPRAAVGRAAPPSAARVAAAPPRAPPPLHLLRRLPPPAQLRGPHPPHPPHKYDPNVPLSGFMPPEPPPGLISFPPTPGFP</sequence>
<name>A0ACC0JN96_CHOFU</name>